<organism evidence="1 2">
    <name type="scientific">Calycomorphotria hydatis</name>
    <dbReference type="NCBI Taxonomy" id="2528027"/>
    <lineage>
        <taxon>Bacteria</taxon>
        <taxon>Pseudomonadati</taxon>
        <taxon>Planctomycetota</taxon>
        <taxon>Planctomycetia</taxon>
        <taxon>Planctomycetales</taxon>
        <taxon>Planctomycetaceae</taxon>
        <taxon>Calycomorphotria</taxon>
    </lineage>
</organism>
<evidence type="ECO:0008006" key="3">
    <source>
        <dbReference type="Google" id="ProtNLM"/>
    </source>
</evidence>
<dbReference type="InterPro" id="IPR008969">
    <property type="entry name" value="CarboxyPept-like_regulatory"/>
</dbReference>
<reference evidence="1 2" key="1">
    <citation type="submission" date="2019-02" db="EMBL/GenBank/DDBJ databases">
        <title>Deep-cultivation of Planctomycetes and their phenomic and genomic characterization uncovers novel biology.</title>
        <authorList>
            <person name="Wiegand S."/>
            <person name="Jogler M."/>
            <person name="Boedeker C."/>
            <person name="Pinto D."/>
            <person name="Vollmers J."/>
            <person name="Rivas-Marin E."/>
            <person name="Kohn T."/>
            <person name="Peeters S.H."/>
            <person name="Heuer A."/>
            <person name="Rast P."/>
            <person name="Oberbeckmann S."/>
            <person name="Bunk B."/>
            <person name="Jeske O."/>
            <person name="Meyerdierks A."/>
            <person name="Storesund J.E."/>
            <person name="Kallscheuer N."/>
            <person name="Luecker S."/>
            <person name="Lage O.M."/>
            <person name="Pohl T."/>
            <person name="Merkel B.J."/>
            <person name="Hornburger P."/>
            <person name="Mueller R.-W."/>
            <person name="Bruemmer F."/>
            <person name="Labrenz M."/>
            <person name="Spormann A.M."/>
            <person name="Op den Camp H."/>
            <person name="Overmann J."/>
            <person name="Amann R."/>
            <person name="Jetten M.S.M."/>
            <person name="Mascher T."/>
            <person name="Medema M.H."/>
            <person name="Devos D.P."/>
            <person name="Kaster A.-K."/>
            <person name="Ovreas L."/>
            <person name="Rohde M."/>
            <person name="Galperin M.Y."/>
            <person name="Jogler C."/>
        </authorList>
    </citation>
    <scope>NUCLEOTIDE SEQUENCE [LARGE SCALE GENOMIC DNA]</scope>
    <source>
        <strain evidence="1 2">V22</strain>
    </source>
</reference>
<dbReference type="RefSeq" id="WP_145266787.1">
    <property type="nucleotide sequence ID" value="NZ_CP036316.1"/>
</dbReference>
<dbReference type="Proteomes" id="UP000319976">
    <property type="component" value="Chromosome"/>
</dbReference>
<keyword evidence="2" id="KW-1185">Reference proteome</keyword>
<proteinExistence type="predicted"/>
<dbReference type="Gene3D" id="2.60.40.1120">
    <property type="entry name" value="Carboxypeptidase-like, regulatory domain"/>
    <property type="match status" value="1"/>
</dbReference>
<dbReference type="Gene3D" id="2.60.40.420">
    <property type="entry name" value="Cupredoxins - blue copper proteins"/>
    <property type="match status" value="1"/>
</dbReference>
<accession>A0A517TFE9</accession>
<protein>
    <recommendedName>
        <fullName evidence="3">Methylamine utilization protein</fullName>
    </recommendedName>
</protein>
<dbReference type="EMBL" id="CP036316">
    <property type="protein sequence ID" value="QDT67103.1"/>
    <property type="molecule type" value="Genomic_DNA"/>
</dbReference>
<dbReference type="SUPFAM" id="SSF49464">
    <property type="entry name" value="Carboxypeptidase regulatory domain-like"/>
    <property type="match status" value="1"/>
</dbReference>
<dbReference type="InterPro" id="IPR008972">
    <property type="entry name" value="Cupredoxin"/>
</dbReference>
<name>A0A517TFE9_9PLAN</name>
<sequence>MMIQRVPPKASTAEPNIVEKFETRPAPRRRHELRLEENSVRNLSTALMLCVGMFVLTTQTSLVMAEEWGSITGKFVIKGKAPAQEFLPASMINKDKDVCAIKPIPNEEVVVAEDGGVAHVFIYMRSAKDVHPDLESAPEKEIVFDNDTCKFEPHSSFIRVGQPVKLINSDGCAHNVHTFPIRNAGTNSLVAAKDTTGQTISLEESEILPIPVKCDIHPWMQAYWLILDHPYATVSGEGGTFTIENLPAGKQTFRVWHEKVGYVERSFKVDVEAGKTTDLGEIEVDLK</sequence>
<dbReference type="SUPFAM" id="SSF49503">
    <property type="entry name" value="Cupredoxins"/>
    <property type="match status" value="1"/>
</dbReference>
<evidence type="ECO:0000313" key="1">
    <source>
        <dbReference type="EMBL" id="QDT67103.1"/>
    </source>
</evidence>
<gene>
    <name evidence="1" type="ORF">V22_43760</name>
</gene>
<dbReference type="OrthoDB" id="9772097at2"/>
<dbReference type="KEGG" id="chya:V22_43760"/>
<dbReference type="AlphaFoldDB" id="A0A517TFE9"/>
<evidence type="ECO:0000313" key="2">
    <source>
        <dbReference type="Proteomes" id="UP000319976"/>
    </source>
</evidence>